<reference evidence="1 2" key="1">
    <citation type="submission" date="2016-02" db="EMBL/GenBank/DDBJ databases">
        <authorList>
            <person name="Wen L."/>
            <person name="He K."/>
            <person name="Yang H."/>
        </authorList>
    </citation>
    <scope>NUCLEOTIDE SEQUENCE [LARGE SCALE GENOMIC DNA]</scope>
    <source>
        <strain evidence="1 2">CD09_2</strain>
    </source>
</reference>
<dbReference type="Proteomes" id="UP000077262">
    <property type="component" value="Unassembled WGS sequence"/>
</dbReference>
<accession>A0A177JPR5</accession>
<sequence>MNALPCCTPFVNLAHYRSAGFIDLKLTVFLALQPKWSAFAVNDPCAGFVHKASNGLVLELTFAFAFLVTALGFKQVLQQVNDVLTGQAGFIKYLAGRWTTDCDLNPCIGYFLDPASGFFNVLTAKSVEIFDNEI</sequence>
<dbReference type="EMBL" id="LSTR01000040">
    <property type="protein sequence ID" value="OAH42794.1"/>
    <property type="molecule type" value="Genomic_DNA"/>
</dbReference>
<proteinExistence type="predicted"/>
<evidence type="ECO:0000313" key="2">
    <source>
        <dbReference type="Proteomes" id="UP000077262"/>
    </source>
</evidence>
<name>A0A177JPR5_SPHYA</name>
<organism evidence="1 2">
    <name type="scientific">Sphingobium yanoikuyae</name>
    <name type="common">Sphingomonas yanoikuyae</name>
    <dbReference type="NCBI Taxonomy" id="13690"/>
    <lineage>
        <taxon>Bacteria</taxon>
        <taxon>Pseudomonadati</taxon>
        <taxon>Pseudomonadota</taxon>
        <taxon>Alphaproteobacteria</taxon>
        <taxon>Sphingomonadales</taxon>
        <taxon>Sphingomonadaceae</taxon>
        <taxon>Sphingobium</taxon>
    </lineage>
</organism>
<gene>
    <name evidence="1" type="ORF">AX777_06020</name>
</gene>
<dbReference type="AlphaFoldDB" id="A0A177JPR5"/>
<protein>
    <submittedName>
        <fullName evidence="1">Uncharacterized protein</fullName>
    </submittedName>
</protein>
<evidence type="ECO:0000313" key="1">
    <source>
        <dbReference type="EMBL" id="OAH42794.1"/>
    </source>
</evidence>
<comment type="caution">
    <text evidence="1">The sequence shown here is derived from an EMBL/GenBank/DDBJ whole genome shotgun (WGS) entry which is preliminary data.</text>
</comment>